<reference evidence="2" key="1">
    <citation type="submission" date="2022-06" db="EMBL/GenBank/DDBJ databases">
        <authorList>
            <consortium name="SYNGENTA / RWTH Aachen University"/>
        </authorList>
    </citation>
    <scope>NUCLEOTIDE SEQUENCE</scope>
</reference>
<comment type="caution">
    <text evidence="2">The sequence shown here is derived from an EMBL/GenBank/DDBJ whole genome shotgun (WGS) entry which is preliminary data.</text>
</comment>
<evidence type="ECO:0000313" key="2">
    <source>
        <dbReference type="EMBL" id="CAH7689087.1"/>
    </source>
</evidence>
<feature type="compositionally biased region" description="Polar residues" evidence="1">
    <location>
        <begin position="1"/>
        <end position="28"/>
    </location>
</feature>
<gene>
    <name evidence="2" type="ORF">PPACK8108_LOCUS24153</name>
</gene>
<dbReference type="Proteomes" id="UP001153365">
    <property type="component" value="Unassembled WGS sequence"/>
</dbReference>
<dbReference type="EMBL" id="CALTRL010006044">
    <property type="protein sequence ID" value="CAH7689087.1"/>
    <property type="molecule type" value="Genomic_DNA"/>
</dbReference>
<feature type="region of interest" description="Disordered" evidence="1">
    <location>
        <begin position="1"/>
        <end position="37"/>
    </location>
</feature>
<evidence type="ECO:0000256" key="1">
    <source>
        <dbReference type="SAM" id="MobiDB-lite"/>
    </source>
</evidence>
<accession>A0AAV0BS92</accession>
<protein>
    <submittedName>
        <fullName evidence="2">Uncharacterized protein</fullName>
    </submittedName>
</protein>
<keyword evidence="3" id="KW-1185">Reference proteome</keyword>
<dbReference type="AlphaFoldDB" id="A0AAV0BS92"/>
<evidence type="ECO:0000313" key="3">
    <source>
        <dbReference type="Proteomes" id="UP001153365"/>
    </source>
</evidence>
<name>A0AAV0BS92_PHAPC</name>
<proteinExistence type="predicted"/>
<sequence>MTAAQQAGLTHGNAVNGTKRSSSNYSQDGSGGGAATVSVTGGTVTGTIPLGSFTLPLPIHSHSGHSHQHSHGLNIPKPVYYTGETTIVASRASDKSNTDGGPLDNGYYGEVARTTKDEGAPGHMPTIALTSSSQRGQVEQLYDNGVEGNGYATVDELRERFVVASHPSAVQPAPLLAGR</sequence>
<organism evidence="2 3">
    <name type="scientific">Phakopsora pachyrhizi</name>
    <name type="common">Asian soybean rust disease fungus</name>
    <dbReference type="NCBI Taxonomy" id="170000"/>
    <lineage>
        <taxon>Eukaryota</taxon>
        <taxon>Fungi</taxon>
        <taxon>Dikarya</taxon>
        <taxon>Basidiomycota</taxon>
        <taxon>Pucciniomycotina</taxon>
        <taxon>Pucciniomycetes</taxon>
        <taxon>Pucciniales</taxon>
        <taxon>Phakopsoraceae</taxon>
        <taxon>Phakopsora</taxon>
    </lineage>
</organism>